<dbReference type="Gene3D" id="3.90.1580.10">
    <property type="entry name" value="paralog of FGE (formylglycine-generating enzyme)"/>
    <property type="match status" value="1"/>
</dbReference>
<dbReference type="InterPro" id="IPR016187">
    <property type="entry name" value="CTDL_fold"/>
</dbReference>
<dbReference type="SUPFAM" id="SSF56436">
    <property type="entry name" value="C-type lectin-like"/>
    <property type="match status" value="1"/>
</dbReference>
<dbReference type="InterPro" id="IPR042095">
    <property type="entry name" value="SUMF_sf"/>
</dbReference>
<accession>A0ABS5W3N5</accession>
<sequence>MVWLEGGVFKMGSDNHYPEEAPVHLAKVDGFWIDRMPVSNRQFAAFVEQTGHVTTAEIAPDPKDYPGALPEMCKAGSLVFVQPPGPVDLSNWYNWWSFMFDADWRHPQGPGSTIEGIMDHPVVHVSHSDALAYAKWAGKDLPSEAEWEYAAWGGTEDAEFAWGDELEPGGEHRANVWQGSFPWENAERDGFARTSPVGSFPPNGFGLFDMIGNTWEWTDDWYIARHSSPTSKPCCIPSNPRGGEEEASHDPGDTARIARKVVKGGSHLCAPNYCCRYRPPARHPHPIDTSTSHIGFRCVRRAAPGGSGLD</sequence>
<comment type="caution">
    <text evidence="3">The sequence shown here is derived from an EMBL/GenBank/DDBJ whole genome shotgun (WGS) entry which is preliminary data.</text>
</comment>
<evidence type="ECO:0000313" key="3">
    <source>
        <dbReference type="EMBL" id="MBT2134372.1"/>
    </source>
</evidence>
<dbReference type="PANTHER" id="PTHR23150:SF19">
    <property type="entry name" value="FORMYLGLYCINE-GENERATING ENZYME"/>
    <property type="match status" value="1"/>
</dbReference>
<organism evidence="3 4">
    <name type="scientific">Croceibacterium selenioxidans</name>
    <dbReference type="NCBI Taxonomy" id="2838833"/>
    <lineage>
        <taxon>Bacteria</taxon>
        <taxon>Pseudomonadati</taxon>
        <taxon>Pseudomonadota</taxon>
        <taxon>Alphaproteobacteria</taxon>
        <taxon>Sphingomonadales</taxon>
        <taxon>Erythrobacteraceae</taxon>
        <taxon>Croceibacterium</taxon>
    </lineage>
</organism>
<protein>
    <submittedName>
        <fullName evidence="3">Formylglycine-generating enzyme family protein</fullName>
    </submittedName>
</protein>
<feature type="compositionally biased region" description="Basic and acidic residues" evidence="1">
    <location>
        <begin position="242"/>
        <end position="252"/>
    </location>
</feature>
<proteinExistence type="predicted"/>
<evidence type="ECO:0000256" key="1">
    <source>
        <dbReference type="SAM" id="MobiDB-lite"/>
    </source>
</evidence>
<keyword evidence="4" id="KW-1185">Reference proteome</keyword>
<name>A0ABS5W3N5_9SPHN</name>
<feature type="region of interest" description="Disordered" evidence="1">
    <location>
        <begin position="233"/>
        <end position="252"/>
    </location>
</feature>
<gene>
    <name evidence="3" type="ORF">KK137_08515</name>
</gene>
<evidence type="ECO:0000313" key="4">
    <source>
        <dbReference type="Proteomes" id="UP000811255"/>
    </source>
</evidence>
<dbReference type="PANTHER" id="PTHR23150">
    <property type="entry name" value="SULFATASE MODIFYING FACTOR 1, 2"/>
    <property type="match status" value="1"/>
</dbReference>
<evidence type="ECO:0000259" key="2">
    <source>
        <dbReference type="Pfam" id="PF03781"/>
    </source>
</evidence>
<dbReference type="Proteomes" id="UP000811255">
    <property type="component" value="Unassembled WGS sequence"/>
</dbReference>
<dbReference type="InterPro" id="IPR051043">
    <property type="entry name" value="Sulfatase_Mod_Factor_Kinase"/>
</dbReference>
<reference evidence="3 4" key="1">
    <citation type="submission" date="2021-05" db="EMBL/GenBank/DDBJ databases">
        <title>Croceibacterium sp. LX-88 genome sequence.</title>
        <authorList>
            <person name="Luo X."/>
        </authorList>
    </citation>
    <scope>NUCLEOTIDE SEQUENCE [LARGE SCALE GENOMIC DNA]</scope>
    <source>
        <strain evidence="3 4">LX-88</strain>
    </source>
</reference>
<dbReference type="Pfam" id="PF03781">
    <property type="entry name" value="FGE-sulfatase"/>
    <property type="match status" value="1"/>
</dbReference>
<feature type="domain" description="Sulfatase-modifying factor enzyme-like" evidence="2">
    <location>
        <begin position="1"/>
        <end position="300"/>
    </location>
</feature>
<dbReference type="EMBL" id="JAHFVK010000001">
    <property type="protein sequence ID" value="MBT2134372.1"/>
    <property type="molecule type" value="Genomic_DNA"/>
</dbReference>
<dbReference type="InterPro" id="IPR005532">
    <property type="entry name" value="SUMF_dom"/>
</dbReference>